<evidence type="ECO:0000256" key="1">
    <source>
        <dbReference type="ARBA" id="ARBA00001946"/>
    </source>
</evidence>
<sequence>MSGIETCLKLKNISETQDIPVIFVTSSENQEEECWEAGAVDFIKKPTNSETLYRRVRAHITMKLQHDLLNQKVFLDDLTKVFNRRYFDAHFSKMERSALREKVDYALLLIDIDYFKQYNDLYGHVQGDTVLNLVAQTITNSLQRPTDFVARYGGEEFVVVLPHTSTEGAICVADKIKQNVVDLGILHRYSEYDFVTISIGGATLQPYVNNKNTLQIADEKMYESKMQGRNQVCF</sequence>
<dbReference type="Pfam" id="PF00990">
    <property type="entry name" value="GGDEF"/>
    <property type="match status" value="1"/>
</dbReference>
<dbReference type="InterPro" id="IPR011006">
    <property type="entry name" value="CheY-like_superfamily"/>
</dbReference>
<dbReference type="InterPro" id="IPR043128">
    <property type="entry name" value="Rev_trsase/Diguanyl_cyclase"/>
</dbReference>
<gene>
    <name evidence="7" type="ORF">PARC_a1405</name>
</gene>
<evidence type="ECO:0000259" key="6">
    <source>
        <dbReference type="PROSITE" id="PS50887"/>
    </source>
</evidence>
<evidence type="ECO:0000256" key="2">
    <source>
        <dbReference type="ARBA" id="ARBA00012528"/>
    </source>
</evidence>
<dbReference type="GO" id="GO:0000160">
    <property type="term" value="P:phosphorelay signal transduction system"/>
    <property type="evidence" value="ECO:0007669"/>
    <property type="project" value="InterPro"/>
</dbReference>
<dbReference type="InterPro" id="IPR001789">
    <property type="entry name" value="Sig_transdc_resp-reg_receiver"/>
</dbReference>
<dbReference type="GO" id="GO:0043709">
    <property type="term" value="P:cell adhesion involved in single-species biofilm formation"/>
    <property type="evidence" value="ECO:0007669"/>
    <property type="project" value="TreeGrafter"/>
</dbReference>
<dbReference type="GO" id="GO:1902201">
    <property type="term" value="P:negative regulation of bacterial-type flagellum-dependent cell motility"/>
    <property type="evidence" value="ECO:0007669"/>
    <property type="project" value="TreeGrafter"/>
</dbReference>
<evidence type="ECO:0000313" key="8">
    <source>
        <dbReference type="Proteomes" id="UP000016505"/>
    </source>
</evidence>
<dbReference type="InterPro" id="IPR000160">
    <property type="entry name" value="GGDEF_dom"/>
</dbReference>
<feature type="domain" description="GGDEF" evidence="6">
    <location>
        <begin position="103"/>
        <end position="234"/>
    </location>
</feature>
<dbReference type="PROSITE" id="PS50110">
    <property type="entry name" value="RESPONSE_REGULATORY"/>
    <property type="match status" value="1"/>
</dbReference>
<dbReference type="PANTHER" id="PTHR45138:SF9">
    <property type="entry name" value="DIGUANYLATE CYCLASE DGCM-RELATED"/>
    <property type="match status" value="1"/>
</dbReference>
<dbReference type="CDD" id="cd01949">
    <property type="entry name" value="GGDEF"/>
    <property type="match status" value="1"/>
</dbReference>
<dbReference type="EMBL" id="CP011025">
    <property type="protein sequence ID" value="ATC86027.1"/>
    <property type="molecule type" value="Genomic_DNA"/>
</dbReference>
<dbReference type="KEGG" id="part:PARC_a1405"/>
<comment type="cofactor">
    <cofactor evidence="1">
        <name>Mg(2+)</name>
        <dbReference type="ChEBI" id="CHEBI:18420"/>
    </cofactor>
</comment>
<evidence type="ECO:0000256" key="3">
    <source>
        <dbReference type="ARBA" id="ARBA00034247"/>
    </source>
</evidence>
<dbReference type="Gene3D" id="3.30.70.270">
    <property type="match status" value="1"/>
</dbReference>
<comment type="caution">
    <text evidence="4">Lacks conserved residue(s) required for the propagation of feature annotation.</text>
</comment>
<dbReference type="GO" id="GO:0005886">
    <property type="term" value="C:plasma membrane"/>
    <property type="evidence" value="ECO:0007669"/>
    <property type="project" value="TreeGrafter"/>
</dbReference>
<dbReference type="PROSITE" id="PS50887">
    <property type="entry name" value="GGDEF"/>
    <property type="match status" value="1"/>
</dbReference>
<dbReference type="GO" id="GO:0052621">
    <property type="term" value="F:diguanylate cyclase activity"/>
    <property type="evidence" value="ECO:0007669"/>
    <property type="project" value="UniProtKB-EC"/>
</dbReference>
<dbReference type="InterPro" id="IPR050469">
    <property type="entry name" value="Diguanylate_Cyclase"/>
</dbReference>
<name>A0A290S3B3_9GAMM</name>
<evidence type="ECO:0000313" key="7">
    <source>
        <dbReference type="EMBL" id="ATC86027.1"/>
    </source>
</evidence>
<dbReference type="FunFam" id="3.30.70.270:FF:000001">
    <property type="entry name" value="Diguanylate cyclase domain protein"/>
    <property type="match status" value="1"/>
</dbReference>
<proteinExistence type="predicted"/>
<dbReference type="NCBIfam" id="TIGR00254">
    <property type="entry name" value="GGDEF"/>
    <property type="match status" value="1"/>
</dbReference>
<accession>A0A290S3B3</accession>
<comment type="catalytic activity">
    <reaction evidence="3">
        <text>2 GTP = 3',3'-c-di-GMP + 2 diphosphate</text>
        <dbReference type="Rhea" id="RHEA:24898"/>
        <dbReference type="ChEBI" id="CHEBI:33019"/>
        <dbReference type="ChEBI" id="CHEBI:37565"/>
        <dbReference type="ChEBI" id="CHEBI:58805"/>
        <dbReference type="EC" id="2.7.7.65"/>
    </reaction>
</comment>
<reference evidence="7 8" key="1">
    <citation type="journal article" date="2012" name="J. Bacteriol.">
        <title>Genome sequences of type strains of seven species of the marine bacterium Pseudoalteromonas.</title>
        <authorList>
            <person name="Xie B.B."/>
            <person name="Shu Y.L."/>
            <person name="Qin Q.L."/>
            <person name="Rong J.C."/>
            <person name="Zhang X.Y."/>
            <person name="Chen X.L."/>
            <person name="Shi M."/>
            <person name="He H.L."/>
            <person name="Zhou B.C."/>
            <person name="Zhang Y.Z."/>
        </authorList>
    </citation>
    <scope>NUCLEOTIDE SEQUENCE [LARGE SCALE GENOMIC DNA]</scope>
    <source>
        <strain evidence="7 8">A 37-1-2</strain>
    </source>
</reference>
<dbReference type="EC" id="2.7.7.65" evidence="2"/>
<feature type="domain" description="Response regulatory" evidence="5">
    <location>
        <begin position="1"/>
        <end position="60"/>
    </location>
</feature>
<dbReference type="PANTHER" id="PTHR45138">
    <property type="entry name" value="REGULATORY COMPONENTS OF SENSORY TRANSDUCTION SYSTEM"/>
    <property type="match status" value="1"/>
</dbReference>
<dbReference type="Pfam" id="PF00072">
    <property type="entry name" value="Response_reg"/>
    <property type="match status" value="1"/>
</dbReference>
<evidence type="ECO:0000256" key="4">
    <source>
        <dbReference type="PROSITE-ProRule" id="PRU00169"/>
    </source>
</evidence>
<protein>
    <recommendedName>
        <fullName evidence="2">diguanylate cyclase</fullName>
        <ecNumber evidence="2">2.7.7.65</ecNumber>
    </recommendedName>
</protein>
<organism evidence="7 8">
    <name type="scientific">Pseudoalteromonas arctica A 37-1-2</name>
    <dbReference type="NCBI Taxonomy" id="1117313"/>
    <lineage>
        <taxon>Bacteria</taxon>
        <taxon>Pseudomonadati</taxon>
        <taxon>Pseudomonadota</taxon>
        <taxon>Gammaproteobacteria</taxon>
        <taxon>Alteromonadales</taxon>
        <taxon>Pseudoalteromonadaceae</taxon>
        <taxon>Pseudoalteromonas</taxon>
    </lineage>
</organism>
<dbReference type="SUPFAM" id="SSF55073">
    <property type="entry name" value="Nucleotide cyclase"/>
    <property type="match status" value="1"/>
</dbReference>
<dbReference type="Proteomes" id="UP000016505">
    <property type="component" value="Chromosome I"/>
</dbReference>
<evidence type="ECO:0000259" key="5">
    <source>
        <dbReference type="PROSITE" id="PS50110"/>
    </source>
</evidence>
<dbReference type="InterPro" id="IPR029787">
    <property type="entry name" value="Nucleotide_cyclase"/>
</dbReference>
<dbReference type="SMART" id="SM00267">
    <property type="entry name" value="GGDEF"/>
    <property type="match status" value="1"/>
</dbReference>
<dbReference type="SUPFAM" id="SSF52172">
    <property type="entry name" value="CheY-like"/>
    <property type="match status" value="1"/>
</dbReference>
<dbReference type="AlphaFoldDB" id="A0A290S3B3"/>
<dbReference type="Gene3D" id="3.40.50.2300">
    <property type="match status" value="1"/>
</dbReference>